<gene>
    <name evidence="1" type="ORF">E2F43_07095</name>
</gene>
<dbReference type="EMBL" id="SMSE01000001">
    <property type="protein sequence ID" value="TDG15983.1"/>
    <property type="molecule type" value="Genomic_DNA"/>
</dbReference>
<accession>A0A4R5LWX1</accession>
<dbReference type="OrthoDB" id="6088841at2"/>
<reference evidence="1 2" key="1">
    <citation type="submission" date="2019-03" db="EMBL/GenBank/DDBJ databases">
        <title>Seongchinamella monodicae gen. nov., sp. nov., a novel member of the Gammaproteobacteria isolated from a tidal mudflat of beach.</title>
        <authorList>
            <person name="Yang H.G."/>
            <person name="Kang J.W."/>
            <person name="Lee S.D."/>
        </authorList>
    </citation>
    <scope>NUCLEOTIDE SEQUENCE [LARGE SCALE GENOMIC DNA]</scope>
    <source>
        <strain evidence="1 2">GH4-78</strain>
    </source>
</reference>
<proteinExistence type="predicted"/>
<keyword evidence="2" id="KW-1185">Reference proteome</keyword>
<evidence type="ECO:0000313" key="1">
    <source>
        <dbReference type="EMBL" id="TDG15983.1"/>
    </source>
</evidence>
<comment type="caution">
    <text evidence="1">The sequence shown here is derived from an EMBL/GenBank/DDBJ whole genome shotgun (WGS) entry which is preliminary data.</text>
</comment>
<organism evidence="1 2">
    <name type="scientific">Seongchinamella unica</name>
    <dbReference type="NCBI Taxonomy" id="2547392"/>
    <lineage>
        <taxon>Bacteria</taxon>
        <taxon>Pseudomonadati</taxon>
        <taxon>Pseudomonadota</taxon>
        <taxon>Gammaproteobacteria</taxon>
        <taxon>Cellvibrionales</taxon>
        <taxon>Halieaceae</taxon>
        <taxon>Seongchinamella</taxon>
    </lineage>
</organism>
<dbReference type="Proteomes" id="UP000295554">
    <property type="component" value="Unassembled WGS sequence"/>
</dbReference>
<dbReference type="AlphaFoldDB" id="A0A4R5LWX1"/>
<name>A0A4R5LWX1_9GAMM</name>
<evidence type="ECO:0000313" key="2">
    <source>
        <dbReference type="Proteomes" id="UP000295554"/>
    </source>
</evidence>
<sequence length="111" mass="12354">MDITVETFLKEKNQNTSEPVGPTRLTLDESAYRDLVKLEQRLLSTEMPELLVDAEAVDVAAPSELGPLDNQQMRLFTDPAEDAAHFHLVARRSSDGALVYTEPTMIRLVAV</sequence>
<dbReference type="RefSeq" id="WP_133210974.1">
    <property type="nucleotide sequence ID" value="NZ_SMSE01000001.1"/>
</dbReference>
<protein>
    <submittedName>
        <fullName evidence="1">Uncharacterized protein</fullName>
    </submittedName>
</protein>